<dbReference type="EMBL" id="NBNE01022599">
    <property type="protein sequence ID" value="OWY90557.1"/>
    <property type="molecule type" value="Genomic_DNA"/>
</dbReference>
<dbReference type="OrthoDB" id="145083at2759"/>
<keyword evidence="2" id="KW-0378">Hydrolase</keyword>
<sequence>MDESEPPAGKLSPTNSTYPGSAADLAEFSEFLLQIGEGRYPVNEDIGEGDICLPHDMYVFPEPLEVPPVLGEPRDEDADSDSNEDDETKPYPNYNLHPSVDDHNSRDLELMVHEVAPNSDHVPPEADDADDGRRTRN</sequence>
<feature type="compositionally biased region" description="Acidic residues" evidence="1">
    <location>
        <begin position="74"/>
        <end position="87"/>
    </location>
</feature>
<evidence type="ECO:0000313" key="3">
    <source>
        <dbReference type="Proteomes" id="UP000198211"/>
    </source>
</evidence>
<feature type="non-terminal residue" evidence="2">
    <location>
        <position position="137"/>
    </location>
</feature>
<feature type="compositionally biased region" description="Basic and acidic residues" evidence="1">
    <location>
        <begin position="99"/>
        <end position="112"/>
    </location>
</feature>
<organism evidence="2 3">
    <name type="scientific">Phytophthora megakarya</name>
    <dbReference type="NCBI Taxonomy" id="4795"/>
    <lineage>
        <taxon>Eukaryota</taxon>
        <taxon>Sar</taxon>
        <taxon>Stramenopiles</taxon>
        <taxon>Oomycota</taxon>
        <taxon>Peronosporomycetes</taxon>
        <taxon>Peronosporales</taxon>
        <taxon>Peronosporaceae</taxon>
        <taxon>Phytophthora</taxon>
    </lineage>
</organism>
<feature type="region of interest" description="Disordered" evidence="1">
    <location>
        <begin position="1"/>
        <end position="21"/>
    </location>
</feature>
<protein>
    <submittedName>
        <fullName evidence="2">Helitron helicase</fullName>
    </submittedName>
</protein>
<dbReference type="Proteomes" id="UP000198211">
    <property type="component" value="Unassembled WGS sequence"/>
</dbReference>
<evidence type="ECO:0000256" key="1">
    <source>
        <dbReference type="SAM" id="MobiDB-lite"/>
    </source>
</evidence>
<comment type="caution">
    <text evidence="2">The sequence shown here is derived from an EMBL/GenBank/DDBJ whole genome shotgun (WGS) entry which is preliminary data.</text>
</comment>
<keyword evidence="2" id="KW-0067">ATP-binding</keyword>
<name>A0A225UBE6_9STRA</name>
<dbReference type="GO" id="GO:0004386">
    <property type="term" value="F:helicase activity"/>
    <property type="evidence" value="ECO:0007669"/>
    <property type="project" value="UniProtKB-KW"/>
</dbReference>
<keyword evidence="2" id="KW-0347">Helicase</keyword>
<keyword evidence="2" id="KW-0547">Nucleotide-binding</keyword>
<reference evidence="3" key="1">
    <citation type="submission" date="2017-03" db="EMBL/GenBank/DDBJ databases">
        <title>Phytopthora megakarya and P. palmivora, two closely related causual agents of cacao black pod achieved similar genome size and gene model numbers by different mechanisms.</title>
        <authorList>
            <person name="Ali S."/>
            <person name="Shao J."/>
            <person name="Larry D.J."/>
            <person name="Kronmiller B."/>
            <person name="Shen D."/>
            <person name="Strem M.D."/>
            <person name="Melnick R.L."/>
            <person name="Guiltinan M.J."/>
            <person name="Tyler B.M."/>
            <person name="Meinhardt L.W."/>
            <person name="Bailey B.A."/>
        </authorList>
    </citation>
    <scope>NUCLEOTIDE SEQUENCE [LARGE SCALE GENOMIC DNA]</scope>
    <source>
        <strain evidence="3">zdho120</strain>
    </source>
</reference>
<proteinExistence type="predicted"/>
<feature type="region of interest" description="Disordered" evidence="1">
    <location>
        <begin position="63"/>
        <end position="137"/>
    </location>
</feature>
<accession>A0A225UBE6</accession>
<dbReference type="AlphaFoldDB" id="A0A225UBE6"/>
<keyword evidence="3" id="KW-1185">Reference proteome</keyword>
<gene>
    <name evidence="2" type="ORF">PHMEG_00041264</name>
</gene>
<evidence type="ECO:0000313" key="2">
    <source>
        <dbReference type="EMBL" id="OWY90557.1"/>
    </source>
</evidence>